<dbReference type="PROSITE" id="PS51257">
    <property type="entry name" value="PROKAR_LIPOPROTEIN"/>
    <property type="match status" value="1"/>
</dbReference>
<gene>
    <name evidence="1" type="ORF">MKQ68_24350</name>
</gene>
<accession>A0ABY6J0M4</accession>
<evidence type="ECO:0000313" key="2">
    <source>
        <dbReference type="Proteomes" id="UP001162741"/>
    </source>
</evidence>
<dbReference type="RefSeq" id="WP_264281331.1">
    <property type="nucleotide sequence ID" value="NZ_CP107006.1"/>
</dbReference>
<dbReference type="InterPro" id="IPR019853">
    <property type="entry name" value="GldB-like"/>
</dbReference>
<proteinExistence type="predicted"/>
<sequence length="348" mass="40071">MQIYSNKNILRLILCSFTLWTGLSACGDRVKTPDVSNIPIDVTIERFDKDFFAIDTNNAAEGLKLLRSKYPDFTPFYFQHVLNFGPYSDTDHIVQMQTRAFLKNNDFRLLQDSINQHFQSLDKLEQEITDAFRFTKYYIPSFKAPKVRTFMSAIGNYGALTVDSTVGIGLDMYLGANFPIYQVLSAELPSYLVRTFEPAYIPVNVMKVVEQDLFPRAAEGRKLVEQMIDAGRQQYFLSKVLPHTADTLRIGYTRQQLDWCDENEEMIWQFFVQRNLLYSTDWQQLMHFMGEGPSTQGMPPGSPGKIGVYTGSRIVSAYMERHPDVTLQQLMETKDALQIFNAAKYRPK</sequence>
<protein>
    <recommendedName>
        <fullName evidence="3">Gliding motility-associated lipoprotein GldB</fullName>
    </recommendedName>
</protein>
<keyword evidence="2" id="KW-1185">Reference proteome</keyword>
<evidence type="ECO:0000313" key="1">
    <source>
        <dbReference type="EMBL" id="UYQ93218.1"/>
    </source>
</evidence>
<dbReference type="EMBL" id="CP107006">
    <property type="protein sequence ID" value="UYQ93218.1"/>
    <property type="molecule type" value="Genomic_DNA"/>
</dbReference>
<name>A0ABY6J0M4_9BACT</name>
<reference evidence="1" key="1">
    <citation type="submission" date="2022-10" db="EMBL/GenBank/DDBJ databases">
        <title>Chitinophaga sp. nov., isolated from soil.</title>
        <authorList>
            <person name="Jeon C.O."/>
        </authorList>
    </citation>
    <scope>NUCLEOTIDE SEQUENCE</scope>
    <source>
        <strain evidence="1">R8</strain>
    </source>
</reference>
<evidence type="ECO:0008006" key="3">
    <source>
        <dbReference type="Google" id="ProtNLM"/>
    </source>
</evidence>
<organism evidence="1 2">
    <name type="scientific">Chitinophaga horti</name>
    <dbReference type="NCBI Taxonomy" id="2920382"/>
    <lineage>
        <taxon>Bacteria</taxon>
        <taxon>Pseudomonadati</taxon>
        <taxon>Bacteroidota</taxon>
        <taxon>Chitinophagia</taxon>
        <taxon>Chitinophagales</taxon>
        <taxon>Chitinophagaceae</taxon>
        <taxon>Chitinophaga</taxon>
    </lineage>
</organism>
<dbReference type="Pfam" id="PF25594">
    <property type="entry name" value="GldB_lipo"/>
    <property type="match status" value="1"/>
</dbReference>
<dbReference type="Proteomes" id="UP001162741">
    <property type="component" value="Chromosome"/>
</dbReference>